<dbReference type="SUPFAM" id="SSF53254">
    <property type="entry name" value="Phosphoglycerate mutase-like"/>
    <property type="match status" value="1"/>
</dbReference>
<evidence type="ECO:0000313" key="1">
    <source>
        <dbReference type="EMBL" id="KXZ55671.1"/>
    </source>
</evidence>
<dbReference type="CDD" id="cd07040">
    <property type="entry name" value="HP"/>
    <property type="match status" value="1"/>
</dbReference>
<accession>A0A150H0R1</accession>
<dbReference type="Proteomes" id="UP000075714">
    <property type="component" value="Unassembled WGS sequence"/>
</dbReference>
<organism evidence="1 2">
    <name type="scientific">Gonium pectorale</name>
    <name type="common">Green alga</name>
    <dbReference type="NCBI Taxonomy" id="33097"/>
    <lineage>
        <taxon>Eukaryota</taxon>
        <taxon>Viridiplantae</taxon>
        <taxon>Chlorophyta</taxon>
        <taxon>core chlorophytes</taxon>
        <taxon>Chlorophyceae</taxon>
        <taxon>CS clade</taxon>
        <taxon>Chlamydomonadales</taxon>
        <taxon>Volvocaceae</taxon>
        <taxon>Gonium</taxon>
    </lineage>
</organism>
<proteinExistence type="predicted"/>
<keyword evidence="2" id="KW-1185">Reference proteome</keyword>
<comment type="caution">
    <text evidence="1">The sequence shown here is derived from an EMBL/GenBank/DDBJ whole genome shotgun (WGS) entry which is preliminary data.</text>
</comment>
<name>A0A150H0R1_GONPE</name>
<dbReference type="InterPro" id="IPR029033">
    <property type="entry name" value="His_PPase_superfam"/>
</dbReference>
<reference evidence="2" key="1">
    <citation type="journal article" date="2016" name="Nat. Commun.">
        <title>The Gonium pectorale genome demonstrates co-option of cell cycle regulation during the evolution of multicellularity.</title>
        <authorList>
            <person name="Hanschen E.R."/>
            <person name="Marriage T.N."/>
            <person name="Ferris P.J."/>
            <person name="Hamaji T."/>
            <person name="Toyoda A."/>
            <person name="Fujiyama A."/>
            <person name="Neme R."/>
            <person name="Noguchi H."/>
            <person name="Minakuchi Y."/>
            <person name="Suzuki M."/>
            <person name="Kawai-Toyooka H."/>
            <person name="Smith D.R."/>
            <person name="Sparks H."/>
            <person name="Anderson J."/>
            <person name="Bakaric R."/>
            <person name="Luria V."/>
            <person name="Karger A."/>
            <person name="Kirschner M.W."/>
            <person name="Durand P.M."/>
            <person name="Michod R.E."/>
            <person name="Nozaki H."/>
            <person name="Olson B.J."/>
        </authorList>
    </citation>
    <scope>NUCLEOTIDE SEQUENCE [LARGE SCALE GENOMIC DNA]</scope>
    <source>
        <strain evidence="2">NIES-2863</strain>
    </source>
</reference>
<dbReference type="OrthoDB" id="535408at2759"/>
<gene>
    <name evidence="1" type="ORF">GPECTOR_2g1221</name>
</gene>
<dbReference type="AlphaFoldDB" id="A0A150H0R1"/>
<protein>
    <submittedName>
        <fullName evidence="1">Uncharacterized protein</fullName>
    </submittedName>
</protein>
<evidence type="ECO:0000313" key="2">
    <source>
        <dbReference type="Proteomes" id="UP000075714"/>
    </source>
</evidence>
<dbReference type="EMBL" id="LSYV01000003">
    <property type="protein sequence ID" value="KXZ55671.1"/>
    <property type="molecule type" value="Genomic_DNA"/>
</dbReference>
<sequence length="181" mass="19930">MLYSHTNKLEDEVLKPRNACVIAISDNGRLDLRHEGILPECKADEEHEYFTIPQFDEFASGCVFDYTPPEAGLLLLVRHGVAVNNVNKAYMDGGLTPEGKISIVKAGLRIQHILEQHGAEDVHIFSSALLRTQHSSALLYEILGHRHPLASSRSLPCIRSCSTSDNESEAAWMKGAVPIGV</sequence>
<dbReference type="Gene3D" id="3.40.50.1240">
    <property type="entry name" value="Phosphoglycerate mutase-like"/>
    <property type="match status" value="1"/>
</dbReference>